<feature type="region of interest" description="Disordered" evidence="2">
    <location>
        <begin position="45"/>
        <end position="69"/>
    </location>
</feature>
<dbReference type="Pfam" id="PF15136">
    <property type="entry name" value="UPF0449"/>
    <property type="match status" value="1"/>
</dbReference>
<dbReference type="Ensembl" id="ENSGWIT00000000925.1">
    <property type="protein sequence ID" value="ENSGWIP00000000852.1"/>
    <property type="gene ID" value="ENSGWIG00000000542.1"/>
</dbReference>
<reference evidence="3" key="1">
    <citation type="submission" date="2020-06" db="EMBL/GenBank/DDBJ databases">
        <authorList>
            <consortium name="Wellcome Sanger Institute Data Sharing"/>
        </authorList>
    </citation>
    <scope>NUCLEOTIDE SEQUENCE [LARGE SCALE GENOMIC DNA]</scope>
</reference>
<evidence type="ECO:0000256" key="1">
    <source>
        <dbReference type="ARBA" id="ARBA00006137"/>
    </source>
</evidence>
<accession>A0A8C5D1N5</accession>
<dbReference type="Proteomes" id="UP000694680">
    <property type="component" value="Chromosome 4"/>
</dbReference>
<reference evidence="3" key="2">
    <citation type="submission" date="2025-05" db="UniProtKB">
        <authorList>
            <consortium name="Ensembl"/>
        </authorList>
    </citation>
    <scope>IDENTIFICATION</scope>
</reference>
<organism evidence="3 4">
    <name type="scientific">Gouania willdenowi</name>
    <name type="common">Blunt-snouted clingfish</name>
    <name type="synonym">Lepadogaster willdenowi</name>
    <dbReference type="NCBI Taxonomy" id="441366"/>
    <lineage>
        <taxon>Eukaryota</taxon>
        <taxon>Metazoa</taxon>
        <taxon>Chordata</taxon>
        <taxon>Craniata</taxon>
        <taxon>Vertebrata</taxon>
        <taxon>Euteleostomi</taxon>
        <taxon>Actinopterygii</taxon>
        <taxon>Neopterygii</taxon>
        <taxon>Teleostei</taxon>
        <taxon>Neoteleostei</taxon>
        <taxon>Acanthomorphata</taxon>
        <taxon>Ovalentaria</taxon>
        <taxon>Blenniimorphae</taxon>
        <taxon>Blenniiformes</taxon>
        <taxon>Gobiesocoidei</taxon>
        <taxon>Gobiesocidae</taxon>
        <taxon>Gobiesocinae</taxon>
        <taxon>Gouania</taxon>
    </lineage>
</organism>
<sequence length="154" mass="17320">MKDTVVFYKDYVKSYRLQALAFLYLKVAVHSAEVWCHTSGMNLGSKGKKRPVLPSRPEPPSVERILEDMSRAGPEDPVFKVREESGEDCGLSATDERFNQVRHFLLLQQRLQEAGAELHKKRAVLEDAGVQLENDVAKVKGQNLTVQRAATPDL</sequence>
<evidence type="ECO:0000313" key="3">
    <source>
        <dbReference type="Ensembl" id="ENSGWIP00000000852.1"/>
    </source>
</evidence>
<evidence type="ECO:0000313" key="4">
    <source>
        <dbReference type="Proteomes" id="UP000694680"/>
    </source>
</evidence>
<dbReference type="PANTHER" id="PTHR34766">
    <property type="entry name" value="UPF0449 PROTEIN C19ORF25"/>
    <property type="match status" value="1"/>
</dbReference>
<dbReference type="InterPro" id="IPR028227">
    <property type="entry name" value="UPF0449"/>
</dbReference>
<proteinExistence type="inferred from homology"/>
<protein>
    <submittedName>
        <fullName evidence="3">UPF0449 protein C19orf25 homolog</fullName>
    </submittedName>
</protein>
<comment type="similarity">
    <text evidence="1">Belongs to the UPF0449 family.</text>
</comment>
<keyword evidence="4" id="KW-1185">Reference proteome</keyword>
<name>A0A8C5D1N5_GOUWI</name>
<dbReference type="AlphaFoldDB" id="A0A8C5D1N5"/>
<gene>
    <name evidence="3" type="primary">c4h19orf25</name>
</gene>
<dbReference type="Ensembl" id="ENSGWIT00000000929.1">
    <property type="protein sequence ID" value="ENSGWIP00000000856.1"/>
    <property type="gene ID" value="ENSGWIG00000000542.1"/>
</dbReference>
<dbReference type="PANTHER" id="PTHR34766:SF1">
    <property type="entry name" value="UPF0449 PROTEIN C19ORF25"/>
    <property type="match status" value="1"/>
</dbReference>
<evidence type="ECO:0000256" key="2">
    <source>
        <dbReference type="SAM" id="MobiDB-lite"/>
    </source>
</evidence>